<dbReference type="KEGG" id="dco:SAMEA4475696_0758"/>
<feature type="transmembrane region" description="Helical" evidence="1">
    <location>
        <begin position="70"/>
        <end position="87"/>
    </location>
</feature>
<keyword evidence="1" id="KW-0812">Transmembrane</keyword>
<evidence type="ECO:0000313" key="3">
    <source>
        <dbReference type="Proteomes" id="UP000242637"/>
    </source>
</evidence>
<gene>
    <name evidence="2" type="ORF">SAMEA4475696_00758</name>
</gene>
<evidence type="ECO:0000256" key="1">
    <source>
        <dbReference type="SAM" id="Phobius"/>
    </source>
</evidence>
<accession>A0A239VDQ5</accession>
<dbReference type="STRING" id="1121387.GCA_000429885_01854"/>
<dbReference type="GeneID" id="63459022"/>
<sequence length="134" mass="14159">MRNPFAGLGLWWALAAVTVVGLVFAAFGRVLIGGGLVAIGLAVCLLLRVFGESRGFDLGAVQLRSRSMDAWLYSTAVINMAGASMLVTRNMSVRWLVIADFALVVWGLVMLVLSRKNARVAVSASQSGSGDVSD</sequence>
<feature type="transmembrane region" description="Helical" evidence="1">
    <location>
        <begin position="31"/>
        <end position="50"/>
    </location>
</feature>
<dbReference type="EMBL" id="LT906453">
    <property type="protein sequence ID" value="SNV19624.1"/>
    <property type="molecule type" value="Genomic_DNA"/>
</dbReference>
<keyword evidence="1" id="KW-1133">Transmembrane helix</keyword>
<keyword evidence="1" id="KW-0472">Membrane</keyword>
<name>A0A239VDQ5_9MICO</name>
<dbReference type="AlphaFoldDB" id="A0A239VDQ5"/>
<dbReference type="Proteomes" id="UP000242637">
    <property type="component" value="Chromosome 1"/>
</dbReference>
<dbReference type="RefSeq" id="WP_028327643.1">
    <property type="nucleotide sequence ID" value="NZ_JAAFNI010000001.1"/>
</dbReference>
<keyword evidence="3" id="KW-1185">Reference proteome</keyword>
<organism evidence="2 3">
    <name type="scientific">Dermatophilus congolensis</name>
    <dbReference type="NCBI Taxonomy" id="1863"/>
    <lineage>
        <taxon>Bacteria</taxon>
        <taxon>Bacillati</taxon>
        <taxon>Actinomycetota</taxon>
        <taxon>Actinomycetes</taxon>
        <taxon>Micrococcales</taxon>
        <taxon>Dermatophilaceae</taxon>
        <taxon>Dermatophilus</taxon>
    </lineage>
</organism>
<proteinExistence type="predicted"/>
<protein>
    <submittedName>
        <fullName evidence="2">Uncharacterized protein</fullName>
    </submittedName>
</protein>
<evidence type="ECO:0000313" key="2">
    <source>
        <dbReference type="EMBL" id="SNV19624.1"/>
    </source>
</evidence>
<reference evidence="2 3" key="1">
    <citation type="submission" date="2017-06" db="EMBL/GenBank/DDBJ databases">
        <authorList>
            <consortium name="Pathogen Informatics"/>
        </authorList>
    </citation>
    <scope>NUCLEOTIDE SEQUENCE [LARGE SCALE GENOMIC DNA]</scope>
    <source>
        <strain evidence="2 3">NCTC13039</strain>
    </source>
</reference>
<feature type="transmembrane region" description="Helical" evidence="1">
    <location>
        <begin position="93"/>
        <end position="113"/>
    </location>
</feature>